<dbReference type="GO" id="GO:0005829">
    <property type="term" value="C:cytosol"/>
    <property type="evidence" value="ECO:0007669"/>
    <property type="project" value="TreeGrafter"/>
</dbReference>
<protein>
    <submittedName>
        <fullName evidence="4">Class II aldolase/adducin family protein</fullName>
    </submittedName>
</protein>
<reference evidence="5" key="1">
    <citation type="submission" date="2011-02" db="EMBL/GenBank/DDBJ databases">
        <title>The complete genome of Planctomyces brasiliensis DSM 5305.</title>
        <authorList>
            <person name="Lucas S."/>
            <person name="Copeland A."/>
            <person name="Lapidus A."/>
            <person name="Bruce D."/>
            <person name="Goodwin L."/>
            <person name="Pitluck S."/>
            <person name="Kyrpides N."/>
            <person name="Mavromatis K."/>
            <person name="Pagani I."/>
            <person name="Ivanova N."/>
            <person name="Ovchinnikova G."/>
            <person name="Lu M."/>
            <person name="Detter J.C."/>
            <person name="Han C."/>
            <person name="Land M."/>
            <person name="Hauser L."/>
            <person name="Markowitz V."/>
            <person name="Cheng J.-F."/>
            <person name="Hugenholtz P."/>
            <person name="Woyke T."/>
            <person name="Wu D."/>
            <person name="Tindall B."/>
            <person name="Pomrenke H.G."/>
            <person name="Brambilla E."/>
            <person name="Klenk H.-P."/>
            <person name="Eisen J.A."/>
        </authorList>
    </citation>
    <scope>NUCLEOTIDE SEQUENCE [LARGE SCALE GENOMIC DNA]</scope>
    <source>
        <strain evidence="5">ATCC 49424 / DSM 5305 / JCM 21570 / NBRC 103401 / IFAM 1448</strain>
    </source>
</reference>
<sequence>MKTALMTRQLMHPRDEIMQAMERIYRSRMTTTSGGNISVRTDAGDIWITPARIDKGSLTRDDIVCVRADGEVIGKHRPSSEYPFHQAIYRARPDIRSVVHAHPVALVAYSICGKVPNTRLFHQAHHVCGKTGFAPYALPGSDALGEKIATTFRDGCDSVILENHGVVVGGESLAAAFQRFEAFEFAARTLVNAAHLGTVRFLDDDQLTEARERSVALESFSPESITTQEQELRHQLVSFLKRGCRQRLLISTEGSFSARLDDQSFLITPTQQDREQLSIEDFVLVRDGKREAGKKASRAVFAHQAIYQAHPHVKAIVFAHPVHATAFSVTEEPLNVRTIPESYVFLRDVKRVPYGVQYRNGGEIATHISARNPAAILENDGVLVTGNDVLDVFDRLEVLEATAEAVVNARAIGDVTVMPEQTIEELRQAFNLG</sequence>
<dbReference type="KEGG" id="pbs:Plabr_3134"/>
<accession>F0SIQ7</accession>
<dbReference type="HOGENOM" id="CLU_640673_0_0_0"/>
<dbReference type="InterPro" id="IPR036409">
    <property type="entry name" value="Aldolase_II/adducin_N_sf"/>
</dbReference>
<dbReference type="InterPro" id="IPR050197">
    <property type="entry name" value="Aldolase_class_II_sugar_metab"/>
</dbReference>
<dbReference type="eggNOG" id="COG0235">
    <property type="taxonomic scope" value="Bacteria"/>
</dbReference>
<dbReference type="InterPro" id="IPR001303">
    <property type="entry name" value="Aldolase_II/adducin_N"/>
</dbReference>
<feature type="domain" description="Class II aldolase/adducin N-terminal" evidence="3">
    <location>
        <begin position="234"/>
        <end position="407"/>
    </location>
</feature>
<dbReference type="GO" id="GO:0046872">
    <property type="term" value="F:metal ion binding"/>
    <property type="evidence" value="ECO:0007669"/>
    <property type="project" value="UniProtKB-KW"/>
</dbReference>
<name>F0SIQ7_RUBBR</name>
<keyword evidence="5" id="KW-1185">Reference proteome</keyword>
<dbReference type="GO" id="GO:0016832">
    <property type="term" value="F:aldehyde-lyase activity"/>
    <property type="evidence" value="ECO:0007669"/>
    <property type="project" value="TreeGrafter"/>
</dbReference>
<evidence type="ECO:0000256" key="1">
    <source>
        <dbReference type="ARBA" id="ARBA00022723"/>
    </source>
</evidence>
<evidence type="ECO:0000313" key="5">
    <source>
        <dbReference type="Proteomes" id="UP000006860"/>
    </source>
</evidence>
<dbReference type="EMBL" id="CP002546">
    <property type="protein sequence ID" value="ADY60731.1"/>
    <property type="molecule type" value="Genomic_DNA"/>
</dbReference>
<evidence type="ECO:0000259" key="3">
    <source>
        <dbReference type="SMART" id="SM01007"/>
    </source>
</evidence>
<dbReference type="Proteomes" id="UP000006860">
    <property type="component" value="Chromosome"/>
</dbReference>
<dbReference type="AlphaFoldDB" id="F0SIQ7"/>
<gene>
    <name evidence="4" type="ordered locus">Plabr_3134</name>
</gene>
<dbReference type="SMART" id="SM01007">
    <property type="entry name" value="Aldolase_II"/>
    <property type="match status" value="2"/>
</dbReference>
<evidence type="ECO:0000313" key="4">
    <source>
        <dbReference type="EMBL" id="ADY60731.1"/>
    </source>
</evidence>
<dbReference type="STRING" id="756272.Plabr_3134"/>
<evidence type="ECO:0000256" key="2">
    <source>
        <dbReference type="ARBA" id="ARBA00023239"/>
    </source>
</evidence>
<dbReference type="GO" id="GO:0019323">
    <property type="term" value="P:pentose catabolic process"/>
    <property type="evidence" value="ECO:0007669"/>
    <property type="project" value="TreeGrafter"/>
</dbReference>
<dbReference type="PANTHER" id="PTHR22789">
    <property type="entry name" value="FUCULOSE PHOSPHATE ALDOLASE"/>
    <property type="match status" value="1"/>
</dbReference>
<proteinExistence type="predicted"/>
<dbReference type="Gene3D" id="3.40.225.10">
    <property type="entry name" value="Class II aldolase/adducin N-terminal domain"/>
    <property type="match status" value="2"/>
</dbReference>
<dbReference type="Pfam" id="PF00596">
    <property type="entry name" value="Aldolase_II"/>
    <property type="match status" value="2"/>
</dbReference>
<keyword evidence="1" id="KW-0479">Metal-binding</keyword>
<dbReference type="PANTHER" id="PTHR22789:SF0">
    <property type="entry name" value="3-OXO-TETRONATE 4-PHOSPHATE DECARBOXYLASE-RELATED"/>
    <property type="match status" value="1"/>
</dbReference>
<organism evidence="4 5">
    <name type="scientific">Rubinisphaera brasiliensis (strain ATCC 49424 / DSM 5305 / JCM 21570 / IAM 15109 / NBRC 103401 / IFAM 1448)</name>
    <name type="common">Planctomyces brasiliensis</name>
    <dbReference type="NCBI Taxonomy" id="756272"/>
    <lineage>
        <taxon>Bacteria</taxon>
        <taxon>Pseudomonadati</taxon>
        <taxon>Planctomycetota</taxon>
        <taxon>Planctomycetia</taxon>
        <taxon>Planctomycetales</taxon>
        <taxon>Planctomycetaceae</taxon>
        <taxon>Rubinisphaera</taxon>
    </lineage>
</organism>
<keyword evidence="2" id="KW-0456">Lyase</keyword>
<feature type="domain" description="Class II aldolase/adducin N-terminal" evidence="3">
    <location>
        <begin position="15"/>
        <end position="191"/>
    </location>
</feature>
<dbReference type="SUPFAM" id="SSF53639">
    <property type="entry name" value="AraD/HMP-PK domain-like"/>
    <property type="match status" value="2"/>
</dbReference>